<comment type="similarity">
    <text evidence="1 7">Belongs to the aminoglycoside phosphotransferase family.</text>
</comment>
<dbReference type="Gene3D" id="3.30.200.20">
    <property type="entry name" value="Phosphorylase Kinase, domain 1"/>
    <property type="match status" value="1"/>
</dbReference>
<evidence type="ECO:0000256" key="7">
    <source>
        <dbReference type="PIRNR" id="PIRNR000706"/>
    </source>
</evidence>
<evidence type="ECO:0000256" key="3">
    <source>
        <dbReference type="ARBA" id="ARBA00022741"/>
    </source>
</evidence>
<gene>
    <name evidence="9" type="ORF">FQA45_13355</name>
</gene>
<protein>
    <submittedName>
        <fullName evidence="9">Aminoglycoside 3'-phosphotransferase</fullName>
    </submittedName>
</protein>
<dbReference type="InterPro" id="IPR011009">
    <property type="entry name" value="Kinase-like_dom_sf"/>
</dbReference>
<dbReference type="Pfam" id="PF01636">
    <property type="entry name" value="APH"/>
    <property type="match status" value="1"/>
</dbReference>
<organism evidence="9 10">
    <name type="scientific">Glutamicibacter halophytocola</name>
    <dbReference type="NCBI Taxonomy" id="1933880"/>
    <lineage>
        <taxon>Bacteria</taxon>
        <taxon>Bacillati</taxon>
        <taxon>Actinomycetota</taxon>
        <taxon>Actinomycetes</taxon>
        <taxon>Micrococcales</taxon>
        <taxon>Micrococcaceae</taxon>
        <taxon>Glutamicibacter</taxon>
    </lineage>
</organism>
<name>A0ABX5YC31_9MICC</name>
<evidence type="ECO:0000256" key="2">
    <source>
        <dbReference type="ARBA" id="ARBA00022679"/>
    </source>
</evidence>
<keyword evidence="3 7" id="KW-0547">Nucleotide-binding</keyword>
<dbReference type="EMBL" id="CP042260">
    <property type="protein sequence ID" value="QDY67221.1"/>
    <property type="molecule type" value="Genomic_DNA"/>
</dbReference>
<keyword evidence="10" id="KW-1185">Reference proteome</keyword>
<dbReference type="InterPro" id="IPR002575">
    <property type="entry name" value="Aminoglycoside_PTrfase"/>
</dbReference>
<evidence type="ECO:0000256" key="4">
    <source>
        <dbReference type="ARBA" id="ARBA00022777"/>
    </source>
</evidence>
<accession>A0ABX5YC31</accession>
<evidence type="ECO:0000256" key="1">
    <source>
        <dbReference type="ARBA" id="ARBA00006219"/>
    </source>
</evidence>
<keyword evidence="5 7" id="KW-0067">ATP-binding</keyword>
<evidence type="ECO:0000313" key="10">
    <source>
        <dbReference type="Proteomes" id="UP000320717"/>
    </source>
</evidence>
<dbReference type="CDD" id="cd05150">
    <property type="entry name" value="APH"/>
    <property type="match status" value="1"/>
</dbReference>
<evidence type="ECO:0000313" key="9">
    <source>
        <dbReference type="EMBL" id="QDY67221.1"/>
    </source>
</evidence>
<evidence type="ECO:0000256" key="5">
    <source>
        <dbReference type="ARBA" id="ARBA00022840"/>
    </source>
</evidence>
<dbReference type="PIRSF" id="PIRSF000706">
    <property type="entry name" value="Kanamycin_kin"/>
    <property type="match status" value="1"/>
</dbReference>
<feature type="domain" description="Aminoglycoside phosphotransferase" evidence="8">
    <location>
        <begin position="55"/>
        <end position="256"/>
    </location>
</feature>
<dbReference type="SUPFAM" id="SSF56112">
    <property type="entry name" value="Protein kinase-like (PK-like)"/>
    <property type="match status" value="1"/>
</dbReference>
<sequence length="264" mass="28551">MQGFLAACWQAGSMSDERVISGSPPAGFPIPEAVRDVAGIHAVKGVWLNALGGSTYRIGHGPDSRYAKWSPGQPVDAEIDLESEARRMKWAGKFINVPAVLSVEQYPEGQLLLTAALPGYSAVSELGKSNPERSAHALGQGLRHLHDRLPARQCPFSWDLSSRIASLPLSQQSELLAEAPPLDAVVCHGDACLPNTQLDANGGFLGHVDMGKLGIADRWADLAIAAWSTEWNYGPGYEHLVYAGYGMEANEEKIAFYRKIWDAT</sequence>
<proteinExistence type="inferred from homology"/>
<evidence type="ECO:0000256" key="6">
    <source>
        <dbReference type="ARBA" id="ARBA00023251"/>
    </source>
</evidence>
<dbReference type="InterPro" id="IPR024165">
    <property type="entry name" value="Kan/Strep_kinase"/>
</dbReference>
<keyword evidence="6 7" id="KW-0046">Antibiotic resistance</keyword>
<dbReference type="Proteomes" id="UP000320717">
    <property type="component" value="Chromosome"/>
</dbReference>
<keyword evidence="2 7" id="KW-0808">Transferase</keyword>
<dbReference type="Gene3D" id="3.90.1200.10">
    <property type="match status" value="1"/>
</dbReference>
<evidence type="ECO:0000259" key="8">
    <source>
        <dbReference type="Pfam" id="PF01636"/>
    </source>
</evidence>
<reference evidence="9 10" key="1">
    <citation type="submission" date="2019-07" db="EMBL/GenBank/DDBJ databases">
        <title>Complete Genome Sequence of drought tolerant Plant Growth-Promoting Rhizobacterium Glutamicibacter halophytocola DR408.</title>
        <authorList>
            <person name="Nishu S.D."/>
            <person name="Lee T.K."/>
        </authorList>
    </citation>
    <scope>NUCLEOTIDE SEQUENCE [LARGE SCALE GENOMIC DNA]</scope>
    <source>
        <strain evidence="9 10">DR408</strain>
    </source>
</reference>
<keyword evidence="4 7" id="KW-0418">Kinase</keyword>